<reference evidence="5" key="4">
    <citation type="submission" date="2025-08" db="UniProtKB">
        <authorList>
            <consortium name="Ensembl"/>
        </authorList>
    </citation>
    <scope>IDENTIFICATION</scope>
</reference>
<dbReference type="PANTHER" id="PTHR46680">
    <property type="entry name" value="NF-KAPPA-B INHIBITOR ALPHA"/>
    <property type="match status" value="1"/>
</dbReference>
<reference evidence="6" key="1">
    <citation type="journal article" date="2014" name="Science">
        <title>Nonhuman genetics. Genomic basis for the convergent evolution of electric organs.</title>
        <authorList>
            <person name="Gallant J.R."/>
            <person name="Traeger L.L."/>
            <person name="Volkening J.D."/>
            <person name="Moffett H."/>
            <person name="Chen P.H."/>
            <person name="Novina C.D."/>
            <person name="Phillips G.N.Jr."/>
            <person name="Anand R."/>
            <person name="Wells G.B."/>
            <person name="Pinch M."/>
            <person name="Guth R."/>
            <person name="Unguez G.A."/>
            <person name="Albert J.S."/>
            <person name="Zakon H.H."/>
            <person name="Samanta M.P."/>
            <person name="Sussman M.R."/>
        </authorList>
    </citation>
    <scope>NUCLEOTIDE SEQUENCE [LARGE SCALE GENOMIC DNA]</scope>
</reference>
<reference evidence="5" key="3">
    <citation type="submission" date="2020-05" db="EMBL/GenBank/DDBJ databases">
        <title>Electrophorus electricus (electric eel) genome, fEleEle1, primary haplotype.</title>
        <authorList>
            <person name="Myers G."/>
            <person name="Meyer A."/>
            <person name="Fedrigo O."/>
            <person name="Formenti G."/>
            <person name="Rhie A."/>
            <person name="Tracey A."/>
            <person name="Sims Y."/>
            <person name="Jarvis E.D."/>
        </authorList>
    </citation>
    <scope>NUCLEOTIDE SEQUENCE [LARGE SCALE GENOMIC DNA]</scope>
</reference>
<organism evidence="5 6">
    <name type="scientific">Electrophorus electricus</name>
    <name type="common">Electric eel</name>
    <name type="synonym">Gymnotus electricus</name>
    <dbReference type="NCBI Taxonomy" id="8005"/>
    <lineage>
        <taxon>Eukaryota</taxon>
        <taxon>Metazoa</taxon>
        <taxon>Chordata</taxon>
        <taxon>Craniata</taxon>
        <taxon>Vertebrata</taxon>
        <taxon>Euteleostomi</taxon>
        <taxon>Actinopterygii</taxon>
        <taxon>Neopterygii</taxon>
        <taxon>Teleostei</taxon>
        <taxon>Ostariophysi</taxon>
        <taxon>Gymnotiformes</taxon>
        <taxon>Gymnotoidei</taxon>
        <taxon>Gymnotidae</taxon>
        <taxon>Electrophorus</taxon>
    </lineage>
</organism>
<feature type="region of interest" description="Disordered" evidence="4">
    <location>
        <begin position="86"/>
        <end position="147"/>
    </location>
</feature>
<dbReference type="GeneTree" id="ENSGT00940000161392"/>
<feature type="compositionally biased region" description="Basic and acidic residues" evidence="4">
    <location>
        <begin position="113"/>
        <end position="136"/>
    </location>
</feature>
<dbReference type="InterPro" id="IPR036770">
    <property type="entry name" value="Ankyrin_rpt-contain_sf"/>
</dbReference>
<dbReference type="STRING" id="8005.ENSEEEP00000019302"/>
<name>A0A4W4F445_ELEEL</name>
<dbReference type="GO" id="GO:0005829">
    <property type="term" value="C:cytosol"/>
    <property type="evidence" value="ECO:0007669"/>
    <property type="project" value="TreeGrafter"/>
</dbReference>
<feature type="compositionally biased region" description="Polar residues" evidence="4">
    <location>
        <begin position="51"/>
        <end position="66"/>
    </location>
</feature>
<dbReference type="PROSITE" id="PS50088">
    <property type="entry name" value="ANK_REPEAT"/>
    <property type="match status" value="5"/>
</dbReference>
<reference evidence="5" key="5">
    <citation type="submission" date="2025-09" db="UniProtKB">
        <authorList>
            <consortium name="Ensembl"/>
        </authorList>
    </citation>
    <scope>IDENTIFICATION</scope>
</reference>
<keyword evidence="6" id="KW-1185">Reference proteome</keyword>
<dbReference type="RefSeq" id="XP_026871817.1">
    <property type="nucleotide sequence ID" value="XM_027016016.2"/>
</dbReference>
<dbReference type="OrthoDB" id="10254947at2759"/>
<keyword evidence="1" id="KW-0677">Repeat</keyword>
<evidence type="ECO:0000256" key="1">
    <source>
        <dbReference type="ARBA" id="ARBA00022737"/>
    </source>
</evidence>
<dbReference type="Gene3D" id="1.25.40.20">
    <property type="entry name" value="Ankyrin repeat-containing domain"/>
    <property type="match status" value="1"/>
</dbReference>
<evidence type="ECO:0000256" key="2">
    <source>
        <dbReference type="ARBA" id="ARBA00023043"/>
    </source>
</evidence>
<feature type="repeat" description="ANK" evidence="3">
    <location>
        <begin position="370"/>
        <end position="402"/>
    </location>
</feature>
<dbReference type="Pfam" id="PF00023">
    <property type="entry name" value="Ank"/>
    <property type="match status" value="1"/>
</dbReference>
<dbReference type="GO" id="GO:0071356">
    <property type="term" value="P:cellular response to tumor necrosis factor"/>
    <property type="evidence" value="ECO:0007669"/>
    <property type="project" value="TreeGrafter"/>
</dbReference>
<dbReference type="InterPro" id="IPR002110">
    <property type="entry name" value="Ankyrin_rpt"/>
</dbReference>
<evidence type="ECO:0000313" key="5">
    <source>
        <dbReference type="Ensembl" id="ENSEEEP00000019302.1"/>
    </source>
</evidence>
<feature type="region of interest" description="Disordered" evidence="4">
    <location>
        <begin position="1"/>
        <end position="70"/>
    </location>
</feature>
<dbReference type="AlphaFoldDB" id="A0A4W4F445"/>
<dbReference type="PANTHER" id="PTHR46680:SF2">
    <property type="entry name" value="NF-KAPPA-B INHIBITOR ZETA"/>
    <property type="match status" value="1"/>
</dbReference>
<proteinExistence type="predicted"/>
<feature type="repeat" description="ANK" evidence="3">
    <location>
        <begin position="225"/>
        <end position="261"/>
    </location>
</feature>
<evidence type="ECO:0000313" key="6">
    <source>
        <dbReference type="Proteomes" id="UP000314983"/>
    </source>
</evidence>
<dbReference type="Ensembl" id="ENSEEET00000019513.2">
    <property type="protein sequence ID" value="ENSEEEP00000019302.1"/>
    <property type="gene ID" value="ENSEEEG00000009455.2"/>
</dbReference>
<sequence length="648" mass="70821">MTMTMSDNHTEPSAPLDLRTKAREVGSCTEPSPSSEGRSRDTTKVGVECSSRGSTSVSTTIKTDSSQYKDSHVQAIMHSNLKCAREADSNLKSSETSPSKLPLRKRPFPPDSKPVEESGSHVEELVTIDPKTDSRIRPSPAKVPKCNSLRNRSNVETQKHQFVSALVPAASHCVDDTQLPQTVPPYCYTYILSHPYTRFSTPLHLSEDTDCLLDEVALATRQDEDGDTALHIAVAQEKEAVVHWLIHILHRARKDLDVYNNLRQTPLHLAVITHQPGIVASLLQGGADPGALDRNGQTTLHLCCEHNQGTCLSIILCHLSRSPCCHSGLLDSRNYEGLTPLHLAVQDRNKKLAKMLLDNGADINAVDIKSGRSPLVHAVEINCMDMVKFLIENGCNVNSQSYSGNTALHMACGRGEVEVVRVLLKNGADSSLKNYHNDTAVMVAKNKKVSDVLRGKATRGYILKTEQRFNDSPSPNNLSHSPLATPIPQCSASLSPVALRTHSPHSQSGESISGNQSPMETQEEEDLQMRPQTFHDIVPDRVDCRMSFRSFHVLPSHYDTFLPSAPHINVEAFVPSQPLYYPPDVQRPLYPSDAPLIIFPANLGRVAPPGRGGPPSQSIATQSQPSSHNCDQSDISNTSVSSEGKGIS</sequence>
<dbReference type="PROSITE" id="PS50297">
    <property type="entry name" value="ANK_REP_REGION"/>
    <property type="match status" value="4"/>
</dbReference>
<feature type="repeat" description="ANK" evidence="3">
    <location>
        <begin position="262"/>
        <end position="294"/>
    </location>
</feature>
<dbReference type="Proteomes" id="UP000314983">
    <property type="component" value="Chromosome 10"/>
</dbReference>
<gene>
    <name evidence="5" type="primary">BCL3</name>
</gene>
<accession>A0A4W4F445</accession>
<feature type="repeat" description="ANK" evidence="3">
    <location>
        <begin position="336"/>
        <end position="368"/>
    </location>
</feature>
<feature type="compositionally biased region" description="Polar residues" evidence="4">
    <location>
        <begin position="616"/>
        <end position="642"/>
    </location>
</feature>
<feature type="compositionally biased region" description="Polar residues" evidence="4">
    <location>
        <begin position="504"/>
        <end position="520"/>
    </location>
</feature>
<dbReference type="GO" id="GO:0051059">
    <property type="term" value="F:NF-kappaB binding"/>
    <property type="evidence" value="ECO:0007669"/>
    <property type="project" value="TreeGrafter"/>
</dbReference>
<evidence type="ECO:0000256" key="4">
    <source>
        <dbReference type="SAM" id="MobiDB-lite"/>
    </source>
</evidence>
<dbReference type="PRINTS" id="PR01415">
    <property type="entry name" value="ANKYRIN"/>
</dbReference>
<dbReference type="GeneID" id="113581096"/>
<feature type="compositionally biased region" description="Polar residues" evidence="4">
    <location>
        <begin position="90"/>
        <end position="99"/>
    </location>
</feature>
<keyword evidence="2 3" id="KW-0040">ANK repeat</keyword>
<reference evidence="6" key="2">
    <citation type="journal article" date="2017" name="Sci. Adv.">
        <title>A tail of two voltages: Proteomic comparison of the three electric organs of the electric eel.</title>
        <authorList>
            <person name="Traeger L.L."/>
            <person name="Sabat G."/>
            <person name="Barrett-Wilt G.A."/>
            <person name="Wells G.B."/>
            <person name="Sussman M.R."/>
        </authorList>
    </citation>
    <scope>NUCLEOTIDE SEQUENCE [LARGE SCALE GENOMIC DNA]</scope>
</reference>
<feature type="compositionally biased region" description="Low complexity" evidence="4">
    <location>
        <begin position="472"/>
        <end position="483"/>
    </location>
</feature>
<evidence type="ECO:0000256" key="3">
    <source>
        <dbReference type="PROSITE-ProRule" id="PRU00023"/>
    </source>
</evidence>
<dbReference type="Pfam" id="PF12796">
    <property type="entry name" value="Ank_2"/>
    <property type="match status" value="2"/>
</dbReference>
<feature type="repeat" description="ANK" evidence="3">
    <location>
        <begin position="403"/>
        <end position="435"/>
    </location>
</feature>
<dbReference type="SMART" id="SM00248">
    <property type="entry name" value="ANK"/>
    <property type="match status" value="6"/>
</dbReference>
<feature type="region of interest" description="Disordered" evidence="4">
    <location>
        <begin position="607"/>
        <end position="648"/>
    </location>
</feature>
<dbReference type="OMA" id="DSRNYEG"/>
<feature type="region of interest" description="Disordered" evidence="4">
    <location>
        <begin position="465"/>
        <end position="527"/>
    </location>
</feature>
<protein>
    <submittedName>
        <fullName evidence="5">Uncharacterized protein</fullName>
    </submittedName>
</protein>
<dbReference type="InterPro" id="IPR051070">
    <property type="entry name" value="NF-kappa-B_inhibitor"/>
</dbReference>
<dbReference type="SUPFAM" id="SSF48403">
    <property type="entry name" value="Ankyrin repeat"/>
    <property type="match status" value="1"/>
</dbReference>